<comment type="caution">
    <text evidence="3">The sequence shown here is derived from an EMBL/GenBank/DDBJ whole genome shotgun (WGS) entry which is preliminary data.</text>
</comment>
<evidence type="ECO:0000256" key="1">
    <source>
        <dbReference type="SAM" id="MobiDB-lite"/>
    </source>
</evidence>
<protein>
    <recommendedName>
        <fullName evidence="2">Retrotransposon gag domain-containing protein</fullName>
    </recommendedName>
</protein>
<dbReference type="EMBL" id="WIXP02000015">
    <property type="protein sequence ID" value="KAF6199358.1"/>
    <property type="molecule type" value="Genomic_DNA"/>
</dbReference>
<proteinExistence type="predicted"/>
<dbReference type="Proteomes" id="UP000466442">
    <property type="component" value="Unassembled WGS sequence"/>
</dbReference>
<evidence type="ECO:0000313" key="4">
    <source>
        <dbReference type="Proteomes" id="UP000466442"/>
    </source>
</evidence>
<organism evidence="3 4">
    <name type="scientific">Apolygus lucorum</name>
    <name type="common">Small green plant bug</name>
    <name type="synonym">Lygocoris lucorum</name>
    <dbReference type="NCBI Taxonomy" id="248454"/>
    <lineage>
        <taxon>Eukaryota</taxon>
        <taxon>Metazoa</taxon>
        <taxon>Ecdysozoa</taxon>
        <taxon>Arthropoda</taxon>
        <taxon>Hexapoda</taxon>
        <taxon>Insecta</taxon>
        <taxon>Pterygota</taxon>
        <taxon>Neoptera</taxon>
        <taxon>Paraneoptera</taxon>
        <taxon>Hemiptera</taxon>
        <taxon>Heteroptera</taxon>
        <taxon>Panheteroptera</taxon>
        <taxon>Cimicomorpha</taxon>
        <taxon>Miridae</taxon>
        <taxon>Mirini</taxon>
        <taxon>Apolygus</taxon>
    </lineage>
</organism>
<dbReference type="OrthoDB" id="6819210at2759"/>
<feature type="compositionally biased region" description="Pro residues" evidence="1">
    <location>
        <begin position="18"/>
        <end position="31"/>
    </location>
</feature>
<gene>
    <name evidence="3" type="ORF">GE061_007384</name>
</gene>
<feature type="domain" description="Retrotransposon gag" evidence="2">
    <location>
        <begin position="89"/>
        <end position="171"/>
    </location>
</feature>
<keyword evidence="4" id="KW-1185">Reference proteome</keyword>
<dbReference type="Pfam" id="PF03732">
    <property type="entry name" value="Retrotrans_gag"/>
    <property type="match status" value="1"/>
</dbReference>
<dbReference type="AlphaFoldDB" id="A0A8S9WTF5"/>
<evidence type="ECO:0000259" key="2">
    <source>
        <dbReference type="Pfam" id="PF03732"/>
    </source>
</evidence>
<evidence type="ECO:0000313" key="3">
    <source>
        <dbReference type="EMBL" id="KAF6199358.1"/>
    </source>
</evidence>
<dbReference type="InterPro" id="IPR005162">
    <property type="entry name" value="Retrotrans_gag_dom"/>
</dbReference>
<sequence length="327" mass="37572">MMLESLYGKLKSAAKTTPVPPDPKPTNPEPAAPTSGTRLNKPDPKIYKWGLTFSGDTTGVSLGDFLDEVEDKRVSRKVSKAELFESAVDLFSGTARIWYRANHEKLQSWEDLVHQLRSCFLDPDYDDKLMDEIRERTQGRDESTQVYFAKINCLFKRLSTPLNEAEKIRLLEKNLRREHLPFLCNVDYATVDELETALCRLELWTRRADAYREPPSRNLLEPRLGYQPMKKIASKVSNVELAAAETLPPNPRPVTRTNRFRNTICWNWDQAGHTFRAKRLDNLISSYKTKSGQKLGCALKVEHHIDTGDHQPIKQRYYPVSPSSKHN</sequence>
<accession>A0A8S9WTF5</accession>
<reference evidence="3" key="1">
    <citation type="journal article" date="2021" name="Mol. Ecol. Resour.">
        <title>Apolygus lucorum genome provides insights into omnivorousness and mesophyll feeding.</title>
        <authorList>
            <person name="Liu Y."/>
            <person name="Liu H."/>
            <person name="Wang H."/>
            <person name="Huang T."/>
            <person name="Liu B."/>
            <person name="Yang B."/>
            <person name="Yin L."/>
            <person name="Li B."/>
            <person name="Zhang Y."/>
            <person name="Zhang S."/>
            <person name="Jiang F."/>
            <person name="Zhang X."/>
            <person name="Ren Y."/>
            <person name="Wang B."/>
            <person name="Wang S."/>
            <person name="Lu Y."/>
            <person name="Wu K."/>
            <person name="Fan W."/>
            <person name="Wang G."/>
        </authorList>
    </citation>
    <scope>NUCLEOTIDE SEQUENCE</scope>
    <source>
        <strain evidence="3">12Hb</strain>
    </source>
</reference>
<name>A0A8S9WTF5_APOLU</name>
<feature type="region of interest" description="Disordered" evidence="1">
    <location>
        <begin position="10"/>
        <end position="43"/>
    </location>
</feature>